<organism evidence="1 2">
    <name type="scientific">Bicyclus anynana</name>
    <name type="common">Squinting bush brown butterfly</name>
    <dbReference type="NCBI Taxonomy" id="110368"/>
    <lineage>
        <taxon>Eukaryota</taxon>
        <taxon>Metazoa</taxon>
        <taxon>Ecdysozoa</taxon>
        <taxon>Arthropoda</taxon>
        <taxon>Hexapoda</taxon>
        <taxon>Insecta</taxon>
        <taxon>Pterygota</taxon>
        <taxon>Neoptera</taxon>
        <taxon>Endopterygota</taxon>
        <taxon>Lepidoptera</taxon>
        <taxon>Glossata</taxon>
        <taxon>Ditrysia</taxon>
        <taxon>Papilionoidea</taxon>
        <taxon>Nymphalidae</taxon>
        <taxon>Satyrinae</taxon>
        <taxon>Satyrini</taxon>
        <taxon>Mycalesina</taxon>
        <taxon>Bicyclus</taxon>
    </lineage>
</organism>
<reference evidence="2" key="1">
    <citation type="submission" date="2025-08" db="UniProtKB">
        <authorList>
            <consortium name="RefSeq"/>
        </authorList>
    </citation>
    <scope>IDENTIFICATION</scope>
</reference>
<proteinExistence type="predicted"/>
<dbReference type="GeneID" id="112056929"/>
<gene>
    <name evidence="2" type="primary">LOC112056929</name>
</gene>
<evidence type="ECO:0000313" key="1">
    <source>
        <dbReference type="Proteomes" id="UP001652582"/>
    </source>
</evidence>
<sequence length="297" mass="34354">MAFLDSLDLDTTRKKCHRVRSWYLYEQYKSLEKNQLDAAQMLKNKSYQDKFLKQEIKERRARRNLCGKFGSCSSESKINRTVKTAPRTSPSVDNDDLCESFCGLYDELYDFGNISRTNSLTSRNCEDFKSTDDKWQYDDESVIKNICPDINLADDVKGELDVVKKNIADNIDLQLETVKENIEYLEELTKLSDDLPINDSLDIFEQCESSDTFSTVKEDKKLSPKYDKELFPTWAKLVAFAYKTVQFNHGNFYNEYSSQIMIAVLLCDVLRRGINKMSSQKETSSKIALATQQRVPV</sequence>
<dbReference type="Proteomes" id="UP001652582">
    <property type="component" value="Chromosome 11"/>
</dbReference>
<protein>
    <submittedName>
        <fullName evidence="2">Uncharacterized protein LOC112056929 isoform X1</fullName>
    </submittedName>
</protein>
<dbReference type="RefSeq" id="XP_052740431.1">
    <property type="nucleotide sequence ID" value="XM_052884471.1"/>
</dbReference>
<name>A0ABM3LMX3_BICAN</name>
<evidence type="ECO:0000313" key="2">
    <source>
        <dbReference type="RefSeq" id="XP_052740431.1"/>
    </source>
</evidence>
<keyword evidence="1" id="KW-1185">Reference proteome</keyword>
<accession>A0ABM3LMX3</accession>